<dbReference type="Proteomes" id="UP000016023">
    <property type="component" value="Unassembled WGS sequence"/>
</dbReference>
<evidence type="ECO:0000313" key="3">
    <source>
        <dbReference type="Proteomes" id="UP000016023"/>
    </source>
</evidence>
<organism evidence="2 3">
    <name type="scientific">Prevotella micans F0438</name>
    <dbReference type="NCBI Taxonomy" id="883158"/>
    <lineage>
        <taxon>Bacteria</taxon>
        <taxon>Pseudomonadati</taxon>
        <taxon>Bacteroidota</taxon>
        <taxon>Bacteroidia</taxon>
        <taxon>Bacteroidales</taxon>
        <taxon>Prevotellaceae</taxon>
        <taxon>Prevotella</taxon>
    </lineage>
</organism>
<accession>H1PZS2</accession>
<comment type="caution">
    <text evidence="2">The sequence shown here is derived from an EMBL/GenBank/DDBJ whole genome shotgun (WGS) entry which is preliminary data.</text>
</comment>
<dbReference type="InterPro" id="IPR013830">
    <property type="entry name" value="SGNH_hydro"/>
</dbReference>
<dbReference type="GO" id="GO:0016788">
    <property type="term" value="F:hydrolase activity, acting on ester bonds"/>
    <property type="evidence" value="ECO:0007669"/>
    <property type="project" value="UniProtKB-ARBA"/>
</dbReference>
<dbReference type="InterPro" id="IPR036514">
    <property type="entry name" value="SGNH_hydro_sf"/>
</dbReference>
<dbReference type="STRING" id="883158.HMPREF9140_00160"/>
<feature type="domain" description="SGNH hydrolase-type esterase" evidence="1">
    <location>
        <begin position="289"/>
        <end position="439"/>
    </location>
</feature>
<name>H1PZS2_9BACT</name>
<dbReference type="EMBL" id="AGWK01000004">
    <property type="protein sequence ID" value="EHO74665.1"/>
    <property type="molecule type" value="Genomic_DNA"/>
</dbReference>
<dbReference type="Gene3D" id="2.60.120.1360">
    <property type="match status" value="1"/>
</dbReference>
<protein>
    <recommendedName>
        <fullName evidence="1">SGNH hydrolase-type esterase domain-containing protein</fullName>
    </recommendedName>
</protein>
<evidence type="ECO:0000259" key="1">
    <source>
        <dbReference type="Pfam" id="PF13472"/>
    </source>
</evidence>
<reference evidence="2 3" key="1">
    <citation type="submission" date="2011-12" db="EMBL/GenBank/DDBJ databases">
        <title>The Genome Sequence of Prevotella micans F0438.</title>
        <authorList>
            <consortium name="The Broad Institute Genome Sequencing Platform"/>
            <person name="Earl A."/>
            <person name="Ward D."/>
            <person name="Feldgarden M."/>
            <person name="Gevers D."/>
            <person name="Izard J."/>
            <person name="Baranova O.V."/>
            <person name="Blanton J.M."/>
            <person name="Wade W.G."/>
            <person name="Dewhirst F.E."/>
            <person name="Young S.K."/>
            <person name="Zeng Q."/>
            <person name="Gargeya S."/>
            <person name="Fitzgerald M."/>
            <person name="Haas B."/>
            <person name="Abouelleil A."/>
            <person name="Alvarado L."/>
            <person name="Arachchi H.M."/>
            <person name="Berlin A."/>
            <person name="Chapman S.B."/>
            <person name="Gearin G."/>
            <person name="Goldberg J."/>
            <person name="Griggs A."/>
            <person name="Gujja S."/>
            <person name="Hansen M."/>
            <person name="Heiman D."/>
            <person name="Howarth C."/>
            <person name="Larimer J."/>
            <person name="Lui A."/>
            <person name="MacDonald P.J.P."/>
            <person name="McCowen C."/>
            <person name="Montmayeur A."/>
            <person name="Murphy C."/>
            <person name="Neiman D."/>
            <person name="Pearson M."/>
            <person name="Priest M."/>
            <person name="Roberts A."/>
            <person name="Saif S."/>
            <person name="Shea T."/>
            <person name="Sisk P."/>
            <person name="Stolte C."/>
            <person name="Sykes S."/>
            <person name="Wortman J."/>
            <person name="Nusbaum C."/>
            <person name="Birren B."/>
        </authorList>
    </citation>
    <scope>NUCLEOTIDE SEQUENCE [LARGE SCALE GENOMIC DNA]</scope>
    <source>
        <strain evidence="2 3">F0438</strain>
    </source>
</reference>
<gene>
    <name evidence="2" type="ORF">HMPREF9140_00160</name>
</gene>
<proteinExistence type="predicted"/>
<dbReference type="PATRIC" id="fig|883158.3.peg.168"/>
<dbReference type="HOGENOM" id="CLU_026488_1_0_10"/>
<dbReference type="Gene3D" id="3.40.50.1110">
    <property type="entry name" value="SGNH hydrolase"/>
    <property type="match status" value="1"/>
</dbReference>
<sequence length="466" mass="52229">MKDNAHKPLALTVLVVFFLVLLHFLPKTTVGGMELREIDILSSLSNKKENSTELVPKIAKPKQIIVRDKNGRIVNFKEKWPKGTERILDFSQGADGGMDNFYSKLTQLAQKQKQNNPVRIAYYGDSFIEGDILLADLREMLQKKYGGYGVGWIDAGNELNQYKHVVTNKFSGLTEHLVKKPAGYNVAEAGLAERYYTMKGNAEIKLTPFSTHEYPHTDKWTSTKLYLRSRGGATVIIQHSGSNKKFNLPASPKIQYVEALSPEFTSMANIKVNGRNTILFGTAQESEKGVVIDNFSMRGSSGTTLARLPQSMLKQFAEIRPYDLIVLQFGVNVIGEKVTSDNLKRYVANMKTVVMHFRNSFPKASILVVSTPDRGSKRMPNGTMRGIEMLAGYQEKLASDCKVGFYSLFHAMGGPGTMMRIVDQNGMGTKDYVHINYKGGKYVAKRIYNSIVAGQQNYARRQNYNN</sequence>
<dbReference type="SUPFAM" id="SSF52266">
    <property type="entry name" value="SGNH hydrolase"/>
    <property type="match status" value="1"/>
</dbReference>
<dbReference type="RefSeq" id="WP_006951087.1">
    <property type="nucleotide sequence ID" value="NZ_JH594521.1"/>
</dbReference>
<keyword evidence="3" id="KW-1185">Reference proteome</keyword>
<dbReference type="AlphaFoldDB" id="H1PZS2"/>
<dbReference type="eggNOG" id="COG2755">
    <property type="taxonomic scope" value="Bacteria"/>
</dbReference>
<evidence type="ECO:0000313" key="2">
    <source>
        <dbReference type="EMBL" id="EHO74665.1"/>
    </source>
</evidence>
<dbReference type="Pfam" id="PF13472">
    <property type="entry name" value="Lipase_GDSL_2"/>
    <property type="match status" value="1"/>
</dbReference>